<keyword evidence="1" id="KW-1133">Transmembrane helix</keyword>
<evidence type="ECO:0000313" key="3">
    <source>
        <dbReference type="Proteomes" id="UP001431783"/>
    </source>
</evidence>
<name>A0AAW1TXG0_9CUCU</name>
<organism evidence="2 3">
    <name type="scientific">Henosepilachna vigintioctopunctata</name>
    <dbReference type="NCBI Taxonomy" id="420089"/>
    <lineage>
        <taxon>Eukaryota</taxon>
        <taxon>Metazoa</taxon>
        <taxon>Ecdysozoa</taxon>
        <taxon>Arthropoda</taxon>
        <taxon>Hexapoda</taxon>
        <taxon>Insecta</taxon>
        <taxon>Pterygota</taxon>
        <taxon>Neoptera</taxon>
        <taxon>Endopterygota</taxon>
        <taxon>Coleoptera</taxon>
        <taxon>Polyphaga</taxon>
        <taxon>Cucujiformia</taxon>
        <taxon>Coccinelloidea</taxon>
        <taxon>Coccinellidae</taxon>
        <taxon>Epilachninae</taxon>
        <taxon>Epilachnini</taxon>
        <taxon>Henosepilachna</taxon>
    </lineage>
</organism>
<gene>
    <name evidence="2" type="ORF">WA026_007812</name>
</gene>
<keyword evidence="3" id="KW-1185">Reference proteome</keyword>
<protein>
    <submittedName>
        <fullName evidence="2">Uncharacterized protein</fullName>
    </submittedName>
</protein>
<dbReference type="EMBL" id="JARQZJ010000033">
    <property type="protein sequence ID" value="KAK9875419.1"/>
    <property type="molecule type" value="Genomic_DNA"/>
</dbReference>
<keyword evidence="1" id="KW-0472">Membrane</keyword>
<sequence length="212" mass="23643">MNDQFSIFSILVTAKPKIPPPTHNGISNQGVATLVVMCCVLAIIIMFCCFAAPGIRDLCKKYVFRTCVIDDPEVNNVQTPEQPATPTLILLPFGRMLVVDRSMFQALQSDPGGLDFLELSRQVIRNQSFFTESTPSILDCDSTSKGLTPDSLDNSPPAYEDIYMKDLPPAYSELSLMFRTQRRFSECASAQNIEMNVTQQESLDNKTEVIEM</sequence>
<proteinExistence type="predicted"/>
<comment type="caution">
    <text evidence="2">The sequence shown here is derived from an EMBL/GenBank/DDBJ whole genome shotgun (WGS) entry which is preliminary data.</text>
</comment>
<keyword evidence="1" id="KW-0812">Transmembrane</keyword>
<dbReference type="AlphaFoldDB" id="A0AAW1TXG0"/>
<evidence type="ECO:0000256" key="1">
    <source>
        <dbReference type="SAM" id="Phobius"/>
    </source>
</evidence>
<reference evidence="2 3" key="1">
    <citation type="submission" date="2023-03" db="EMBL/GenBank/DDBJ databases">
        <title>Genome insight into feeding habits of ladybird beetles.</title>
        <authorList>
            <person name="Li H.-S."/>
            <person name="Huang Y.-H."/>
            <person name="Pang H."/>
        </authorList>
    </citation>
    <scope>NUCLEOTIDE SEQUENCE [LARGE SCALE GENOMIC DNA]</scope>
    <source>
        <strain evidence="2">SYSU_2023b</strain>
        <tissue evidence="2">Whole body</tissue>
    </source>
</reference>
<feature type="transmembrane region" description="Helical" evidence="1">
    <location>
        <begin position="31"/>
        <end position="55"/>
    </location>
</feature>
<accession>A0AAW1TXG0</accession>
<evidence type="ECO:0000313" key="2">
    <source>
        <dbReference type="EMBL" id="KAK9875419.1"/>
    </source>
</evidence>
<dbReference type="Proteomes" id="UP001431783">
    <property type="component" value="Unassembled WGS sequence"/>
</dbReference>